<evidence type="ECO:0000256" key="6">
    <source>
        <dbReference type="ARBA" id="ARBA00022490"/>
    </source>
</evidence>
<dbReference type="OrthoDB" id="27911at2759"/>
<dbReference type="FunCoup" id="A0A369JQC9">
    <property type="interactions" value="515"/>
</dbReference>
<gene>
    <name evidence="12" type="primary">Elp2</name>
    <name evidence="12" type="ORF">Hypma_010265</name>
</gene>
<dbReference type="Gene3D" id="2.130.10.10">
    <property type="entry name" value="YVTN repeat-like/Quinoprotein amine dehydrogenase"/>
    <property type="match status" value="3"/>
</dbReference>
<dbReference type="PROSITE" id="PS50082">
    <property type="entry name" value="WD_REPEATS_2"/>
    <property type="match status" value="6"/>
</dbReference>
<comment type="similarity">
    <text evidence="4">Belongs to the WD repeat ELP2 family.</text>
</comment>
<comment type="caution">
    <text evidence="12">The sequence shown here is derived from an EMBL/GenBank/DDBJ whole genome shotgun (WGS) entry which is preliminary data.</text>
</comment>
<keyword evidence="9" id="KW-0677">Repeat</keyword>
<dbReference type="Pfam" id="PF00400">
    <property type="entry name" value="WD40"/>
    <property type="match status" value="7"/>
</dbReference>
<reference evidence="12" key="1">
    <citation type="submission" date="2018-04" db="EMBL/GenBank/DDBJ databases">
        <title>Whole genome sequencing of Hypsizygus marmoreus.</title>
        <authorList>
            <person name="Choi I.-G."/>
            <person name="Min B."/>
            <person name="Kim J.-G."/>
            <person name="Kim S."/>
            <person name="Oh Y.-L."/>
            <person name="Kong W.-S."/>
            <person name="Park H."/>
            <person name="Jeong J."/>
            <person name="Song E.-S."/>
        </authorList>
    </citation>
    <scope>NUCLEOTIDE SEQUENCE [LARGE SCALE GENOMIC DNA]</scope>
    <source>
        <strain evidence="12">51987-8</strain>
    </source>
</reference>
<dbReference type="EMBL" id="LUEZ02000049">
    <property type="protein sequence ID" value="RDB22595.1"/>
    <property type="molecule type" value="Genomic_DNA"/>
</dbReference>
<sequence>MEIMATSTAYIAASTNRHAQAADISTSSLAAFGSSNLIALWDIAGEEDRGVSETLPGHEGLVTSVRFISDEMFVSADDKGTLITWRKLGSQAGMLRTSLQAHTKAVSSVCVLDDWVVSGSSDASVKVWRVIPVDDVSDELFEEQILLLRGKYPLSLKFAYLPQSKVAILAVGGTDCNVNIYARSDVHFVHASVLSGHEDWVKCLDFSIPASEGQPLILASGSQDSTIRLWTIEHWSKDPRPQQTHSAENLSDELLDAFEASLGDVGEAEEGGRQISLKRHILTVKSDQGSPQQYSITFDALLVGHEAGVTSVAWNSTSTESIPTLLSTSTDSSLILWSPSCSVTPSSDGTSAMWINRQRFGDIGGQRLGGFVGSAWANDGNDALAWGWAGGWRRWSRTGAPGKPHEEFWTEAGAISGHHGPVKGFDWSPTGSYLISAGSDQTTRIHGALPSKHPNKPSWHEISRPQVHGYDLLDVAFIDPLRFVSIADEKVARVFEAPGGFVELAKALGVATFSESESNRPLGASVPPLGLSNKATEDLQPQSLARETLKRRPFEGELASITLWPEIEKVFGHGYESITLAVSPHKRFMATACKATTAEHAVVRIYDTTKYQLVGQPLEGHSLTVTRIAFSPDEKFVLSVSRDRSWRLFEAQDGVGFIPVAADKSHGRIIWDCAWAAEGDIFATASRDKTVKIWHRVGAKHWKAAETIKTGAAATAVAFAPGSVHHRQALSALTLNWRRLAIGLESGEILVYSNVSTPTTEWRLDITMSSSTRSTCANVYGHRIAHVNQVHRLAWQPTEAPLALASCSEDGTLKILIVQMAIE</sequence>
<dbReference type="PANTHER" id="PTHR44111:SF1">
    <property type="entry name" value="ELONGATOR COMPLEX PROTEIN 2"/>
    <property type="match status" value="1"/>
</dbReference>
<evidence type="ECO:0000256" key="5">
    <source>
        <dbReference type="ARBA" id="ARBA00020267"/>
    </source>
</evidence>
<feature type="repeat" description="WD" evidence="11">
    <location>
        <begin position="663"/>
        <end position="694"/>
    </location>
</feature>
<dbReference type="AlphaFoldDB" id="A0A369JQC9"/>
<dbReference type="PROSITE" id="PS50294">
    <property type="entry name" value="WD_REPEATS_REGION"/>
    <property type="match status" value="5"/>
</dbReference>
<keyword evidence="8" id="KW-0819">tRNA processing</keyword>
<evidence type="ECO:0000256" key="7">
    <source>
        <dbReference type="ARBA" id="ARBA00022574"/>
    </source>
</evidence>
<dbReference type="GO" id="GO:0002098">
    <property type="term" value="P:tRNA wobble uridine modification"/>
    <property type="evidence" value="ECO:0007669"/>
    <property type="project" value="InterPro"/>
</dbReference>
<evidence type="ECO:0000256" key="1">
    <source>
        <dbReference type="ARBA" id="ARBA00004123"/>
    </source>
</evidence>
<protein>
    <recommendedName>
        <fullName evidence="5">Elongator complex protein 2</fullName>
    </recommendedName>
</protein>
<dbReference type="InterPro" id="IPR037289">
    <property type="entry name" value="Elp2"/>
</dbReference>
<keyword evidence="7 11" id="KW-0853">WD repeat</keyword>
<dbReference type="InterPro" id="IPR001680">
    <property type="entry name" value="WD40_rpt"/>
</dbReference>
<evidence type="ECO:0000256" key="4">
    <source>
        <dbReference type="ARBA" id="ARBA00005881"/>
    </source>
</evidence>
<dbReference type="GO" id="GO:0005634">
    <property type="term" value="C:nucleus"/>
    <property type="evidence" value="ECO:0007669"/>
    <property type="project" value="UniProtKB-SubCell"/>
</dbReference>
<dbReference type="SMART" id="SM00320">
    <property type="entry name" value="WD40"/>
    <property type="match status" value="10"/>
</dbReference>
<dbReference type="GO" id="GO:0033588">
    <property type="term" value="C:elongator holoenzyme complex"/>
    <property type="evidence" value="ECO:0007669"/>
    <property type="project" value="InterPro"/>
</dbReference>
<dbReference type="InParanoid" id="A0A369JQC9"/>
<evidence type="ECO:0000256" key="9">
    <source>
        <dbReference type="ARBA" id="ARBA00022737"/>
    </source>
</evidence>
<evidence type="ECO:0000256" key="2">
    <source>
        <dbReference type="ARBA" id="ARBA00004496"/>
    </source>
</evidence>
<feature type="repeat" description="WD" evidence="11">
    <location>
        <begin position="415"/>
        <end position="445"/>
    </location>
</feature>
<organism evidence="12 13">
    <name type="scientific">Hypsizygus marmoreus</name>
    <name type="common">White beech mushroom</name>
    <name type="synonym">Agaricus marmoreus</name>
    <dbReference type="NCBI Taxonomy" id="39966"/>
    <lineage>
        <taxon>Eukaryota</taxon>
        <taxon>Fungi</taxon>
        <taxon>Dikarya</taxon>
        <taxon>Basidiomycota</taxon>
        <taxon>Agaricomycotina</taxon>
        <taxon>Agaricomycetes</taxon>
        <taxon>Agaricomycetidae</taxon>
        <taxon>Agaricales</taxon>
        <taxon>Tricholomatineae</taxon>
        <taxon>Lyophyllaceae</taxon>
        <taxon>Hypsizygus</taxon>
    </lineage>
</organism>
<dbReference type="PRINTS" id="PR00320">
    <property type="entry name" value="GPROTEINBRPT"/>
</dbReference>
<evidence type="ECO:0000256" key="8">
    <source>
        <dbReference type="ARBA" id="ARBA00022694"/>
    </source>
</evidence>
<feature type="repeat" description="WD" evidence="11">
    <location>
        <begin position="194"/>
        <end position="233"/>
    </location>
</feature>
<dbReference type="PANTHER" id="PTHR44111">
    <property type="entry name" value="ELONGATOR COMPLEX PROTEIN 2"/>
    <property type="match status" value="1"/>
</dbReference>
<proteinExistence type="inferred from homology"/>
<dbReference type="InterPro" id="IPR015943">
    <property type="entry name" value="WD40/YVTN_repeat-like_dom_sf"/>
</dbReference>
<dbReference type="GO" id="GO:0005737">
    <property type="term" value="C:cytoplasm"/>
    <property type="evidence" value="ECO:0007669"/>
    <property type="project" value="UniProtKB-SubCell"/>
</dbReference>
<keyword evidence="6" id="KW-0963">Cytoplasm</keyword>
<keyword evidence="13" id="KW-1185">Reference proteome</keyword>
<evidence type="ECO:0000256" key="10">
    <source>
        <dbReference type="ARBA" id="ARBA00023242"/>
    </source>
</evidence>
<name>A0A369JQC9_HYPMA</name>
<feature type="repeat" description="WD" evidence="11">
    <location>
        <begin position="618"/>
        <end position="654"/>
    </location>
</feature>
<evidence type="ECO:0000313" key="12">
    <source>
        <dbReference type="EMBL" id="RDB22595.1"/>
    </source>
</evidence>
<dbReference type="SUPFAM" id="SSF50978">
    <property type="entry name" value="WD40 repeat-like"/>
    <property type="match status" value="2"/>
</dbReference>
<feature type="repeat" description="WD" evidence="11">
    <location>
        <begin position="99"/>
        <end position="130"/>
    </location>
</feature>
<keyword evidence="10" id="KW-0539">Nucleus</keyword>
<dbReference type="UniPathway" id="UPA00988"/>
<comment type="pathway">
    <text evidence="3">tRNA modification; 5-methoxycarbonylmethyl-2-thiouridine-tRNA biosynthesis.</text>
</comment>
<evidence type="ECO:0000256" key="11">
    <source>
        <dbReference type="PROSITE-ProRule" id="PRU00221"/>
    </source>
</evidence>
<evidence type="ECO:0000313" key="13">
    <source>
        <dbReference type="Proteomes" id="UP000076154"/>
    </source>
</evidence>
<dbReference type="InterPro" id="IPR036322">
    <property type="entry name" value="WD40_repeat_dom_sf"/>
</dbReference>
<evidence type="ECO:0000256" key="3">
    <source>
        <dbReference type="ARBA" id="ARBA00005043"/>
    </source>
</evidence>
<comment type="subcellular location">
    <subcellularLocation>
        <location evidence="2">Cytoplasm</location>
    </subcellularLocation>
    <subcellularLocation>
        <location evidence="1">Nucleus</location>
    </subcellularLocation>
</comment>
<dbReference type="Proteomes" id="UP000076154">
    <property type="component" value="Unassembled WGS sequence"/>
</dbReference>
<feature type="repeat" description="WD" evidence="11">
    <location>
        <begin position="302"/>
        <end position="338"/>
    </location>
</feature>
<accession>A0A369JQC9</accession>
<dbReference type="InterPro" id="IPR020472">
    <property type="entry name" value="WD40_PAC1"/>
</dbReference>
<dbReference type="STRING" id="39966.A0A369JQC9"/>